<keyword evidence="2" id="KW-1185">Reference proteome</keyword>
<name>E0S3V7_BUTPB</name>
<keyword evidence="1" id="KW-0614">Plasmid</keyword>
<dbReference type="KEGG" id="bpb:bpr_II151"/>
<evidence type="ECO:0000313" key="2">
    <source>
        <dbReference type="Proteomes" id="UP000001299"/>
    </source>
</evidence>
<reference evidence="1 2" key="1">
    <citation type="journal article" date="2010" name="PLoS ONE">
        <title>The glycobiome of the rumen bacterium Butyrivibrio proteoclasticus B316(T) highlights adaptation to a polysaccharide-rich environment.</title>
        <authorList>
            <person name="Kelly W.J."/>
            <person name="Leahy S.C."/>
            <person name="Altermann E."/>
            <person name="Yeoman C.J."/>
            <person name="Dunne J.C."/>
            <person name="Kong Z."/>
            <person name="Pacheco D.M."/>
            <person name="Li D."/>
            <person name="Noel S.J."/>
            <person name="Moon C.D."/>
            <person name="Cookson A.L."/>
            <person name="Attwood G.T."/>
        </authorList>
    </citation>
    <scope>NUCLEOTIDE SEQUENCE [LARGE SCALE GENOMIC DNA]</scope>
    <source>
        <strain evidence="2">ATCC 51982 / DSM 14932 / B316</strain>
        <plasmid evidence="2">Plasmid pCY360</plasmid>
    </source>
</reference>
<protein>
    <submittedName>
        <fullName evidence="1">Uncharacterized protein</fullName>
    </submittedName>
</protein>
<proteinExistence type="predicted"/>
<geneLocation type="plasmid" evidence="1 2">
    <name>pCY360</name>
</geneLocation>
<evidence type="ECO:0000313" key="1">
    <source>
        <dbReference type="EMBL" id="ADL36089.1"/>
    </source>
</evidence>
<gene>
    <name evidence="1" type="ordered locus">bpr_II151</name>
</gene>
<dbReference type="Proteomes" id="UP000001299">
    <property type="component" value="Plasmid pCY360"/>
</dbReference>
<accession>E0S3V7</accession>
<dbReference type="EMBL" id="CP001812">
    <property type="protein sequence ID" value="ADL36089.1"/>
    <property type="molecule type" value="Genomic_DNA"/>
</dbReference>
<dbReference type="AlphaFoldDB" id="E0S3V7"/>
<sequence length="167" mass="18977">MSTKKNENLLVYKLCRIKSDKLYPLYVESDKEIVLGKWLKASCGPLADATHVKASGCGGKLSLRPGWHTTNVPWTDWIGARQPDGSLARRPDSVWCECEIRGDELTVTERNGLRTIPKGYYRFKTNSKQRDPWLISGEIKVNRILPDDEVDKICMEKGFIPQKLAAR</sequence>
<organism evidence="1 2">
    <name type="scientific">Butyrivibrio proteoclasticus (strain ATCC 51982 / DSM 14932 / B316)</name>
    <name type="common">Clostridium proteoclasticum</name>
    <dbReference type="NCBI Taxonomy" id="515622"/>
    <lineage>
        <taxon>Bacteria</taxon>
        <taxon>Bacillati</taxon>
        <taxon>Bacillota</taxon>
        <taxon>Clostridia</taxon>
        <taxon>Lachnospirales</taxon>
        <taxon>Lachnospiraceae</taxon>
        <taxon>Butyrivibrio</taxon>
    </lineage>
</organism>
<dbReference type="HOGENOM" id="CLU_1591520_0_0_9"/>
<dbReference type="RefSeq" id="WP_013282738.1">
    <property type="nucleotide sequence ID" value="NC_014389.1"/>
</dbReference>